<dbReference type="PANTHER" id="PTHR37813:SF1">
    <property type="entry name" value="FELS-2 PROPHAGE PROTEIN"/>
    <property type="match status" value="1"/>
</dbReference>
<organism evidence="2 3">
    <name type="scientific">Clostridium butyricum</name>
    <dbReference type="NCBI Taxonomy" id="1492"/>
    <lineage>
        <taxon>Bacteria</taxon>
        <taxon>Bacillati</taxon>
        <taxon>Bacillota</taxon>
        <taxon>Clostridia</taxon>
        <taxon>Eubacteriales</taxon>
        <taxon>Clostridiaceae</taxon>
        <taxon>Clostridium</taxon>
    </lineage>
</organism>
<name>A0A2S7FD39_CLOBU</name>
<dbReference type="RefSeq" id="WP_052188327.1">
    <property type="nucleotide sequence ID" value="NZ_JSEG01000005.1"/>
</dbReference>
<protein>
    <submittedName>
        <fullName evidence="2">Uncharacterized protein</fullName>
    </submittedName>
</protein>
<accession>A0A2S7FD39</accession>
<dbReference type="PANTHER" id="PTHR37813">
    <property type="entry name" value="FELS-2 PROPHAGE PROTEIN"/>
    <property type="match status" value="1"/>
</dbReference>
<gene>
    <name evidence="2" type="ORF">AWN73_09925</name>
</gene>
<proteinExistence type="predicted"/>
<evidence type="ECO:0000256" key="1">
    <source>
        <dbReference type="ARBA" id="ARBA00022612"/>
    </source>
</evidence>
<dbReference type="AlphaFoldDB" id="A0A2S7FD39"/>
<dbReference type="EMBL" id="LRDH01000077">
    <property type="protein sequence ID" value="PPV16578.1"/>
    <property type="molecule type" value="Genomic_DNA"/>
</dbReference>
<evidence type="ECO:0000313" key="3">
    <source>
        <dbReference type="Proteomes" id="UP000238081"/>
    </source>
</evidence>
<evidence type="ECO:0000313" key="2">
    <source>
        <dbReference type="EMBL" id="PPV16578.1"/>
    </source>
</evidence>
<keyword evidence="1" id="KW-1188">Viral release from host cell</keyword>
<comment type="caution">
    <text evidence="2">The sequence shown here is derived from an EMBL/GenBank/DDBJ whole genome shotgun (WGS) entry which is preliminary data.</text>
</comment>
<reference evidence="2 3" key="1">
    <citation type="submission" date="2016-01" db="EMBL/GenBank/DDBJ databases">
        <title>Characterization of the Clostridium difficile lineages that are prevalent in Hong Kong and China.</title>
        <authorList>
            <person name="Kwok J.S.-L."/>
            <person name="Lam W.-Y."/>
            <person name="Ip M."/>
            <person name="Chan T.-F."/>
            <person name="Hawkey P.M."/>
            <person name="Tsui S.K.-W."/>
        </authorList>
    </citation>
    <scope>NUCLEOTIDE SEQUENCE [LARGE SCALE GENOMIC DNA]</scope>
    <source>
        <strain evidence="2 3">300064</strain>
    </source>
</reference>
<dbReference type="Proteomes" id="UP000238081">
    <property type="component" value="Unassembled WGS sequence"/>
</dbReference>
<dbReference type="NCBIfam" id="TIGR01760">
    <property type="entry name" value="tape_meas_TP901"/>
    <property type="match status" value="1"/>
</dbReference>
<dbReference type="InterPro" id="IPR010090">
    <property type="entry name" value="Phage_tape_meas"/>
</dbReference>
<sequence length="156" mass="17332">MALRWKLYRYRSNIRLLNDALATCTQEQRTNFESAIGGKTQLDTLKALLSGLNEEYVDLKATITDSDGVLNKLSETMQDNAKGNMIKLKSQLEGLGIQIGNYLLPHINSLLEHLSNLITWFGNLDESAQKSTVHFGFRTFVGGGLLKGIGSLTQEK</sequence>